<name>A0ABQ7HZK0_9MICR</name>
<accession>A0ABQ7HZK0</accession>
<feature type="compositionally biased region" description="Polar residues" evidence="5">
    <location>
        <begin position="86"/>
        <end position="99"/>
    </location>
</feature>
<gene>
    <name evidence="7" type="primary">rnf128</name>
    <name evidence="7" type="ORF">TCON_1223</name>
</gene>
<reference evidence="7 8" key="1">
    <citation type="submission" date="2019-01" db="EMBL/GenBank/DDBJ databases">
        <title>Genomes sequencing and comparative genomics of infectious freshwater microsporidia, Cucumispora dikerogammari and Thelohania contejeani.</title>
        <authorList>
            <person name="Cormier A."/>
            <person name="Giraud I."/>
            <person name="Wattier R."/>
            <person name="Teixeira M."/>
            <person name="Grandjean F."/>
            <person name="Rigaud T."/>
            <person name="Cordaux R."/>
        </authorList>
    </citation>
    <scope>NUCLEOTIDE SEQUENCE [LARGE SCALE GENOMIC DNA]</scope>
    <source>
        <strain evidence="7">T1</strain>
        <tissue evidence="7">Spores</tissue>
    </source>
</reference>
<keyword evidence="1" id="KW-0479">Metal-binding</keyword>
<evidence type="ECO:0000259" key="6">
    <source>
        <dbReference type="PROSITE" id="PS50089"/>
    </source>
</evidence>
<evidence type="ECO:0000313" key="8">
    <source>
        <dbReference type="Proteomes" id="UP001516464"/>
    </source>
</evidence>
<evidence type="ECO:0000313" key="7">
    <source>
        <dbReference type="EMBL" id="KAF7683570.1"/>
    </source>
</evidence>
<dbReference type="PANTHER" id="PTHR22763:SF190">
    <property type="entry name" value="RING FINGER PROTEIN 24"/>
    <property type="match status" value="1"/>
</dbReference>
<dbReference type="Pfam" id="PF13639">
    <property type="entry name" value="zf-RING_2"/>
    <property type="match status" value="1"/>
</dbReference>
<organism evidence="7 8">
    <name type="scientific">Astathelohania contejeani</name>
    <dbReference type="NCBI Taxonomy" id="164912"/>
    <lineage>
        <taxon>Eukaryota</taxon>
        <taxon>Fungi</taxon>
        <taxon>Fungi incertae sedis</taxon>
        <taxon>Microsporidia</taxon>
        <taxon>Astathelohaniidae</taxon>
        <taxon>Astathelohania</taxon>
    </lineage>
</organism>
<feature type="domain" description="RING-type" evidence="6">
    <location>
        <begin position="317"/>
        <end position="358"/>
    </location>
</feature>
<sequence>MKNNETWENSSNSSDGPEKKRIRSIFSDQDHIEYENQEDPDVFNLKNLIHGESFGDDNCNSEEDIDNSNLDTTDETRIEYSENTSCIIGSNDSEDGITSNRDETSTDISSMHDYTSTELSSNENDITTSSNYIINELDNYNNESIELDCDSNEDSSVQIIRINYIDRDNHEIEDSTSNEWSITEGSNRSISYDRRHNNTPDSRYIFIDASYTRRLSYSPPPQNSEYDNYIQFVNNSNRRSRSSIDLSLRETSSTQNDIIVLSERVHGRTPFIDSRSSTDDTSIFSSGQNNGYGVIKRLRLKKINYSDLNLSDPKDTCGICYECYKPSDKCVMLFCNHYFHFNCIKPWFDISYDCPFCRVEVDNII</sequence>
<feature type="region of interest" description="Disordered" evidence="5">
    <location>
        <begin position="86"/>
        <end position="109"/>
    </location>
</feature>
<dbReference type="InterPro" id="IPR050731">
    <property type="entry name" value="HRD1_E3_ubiq-ligases"/>
</dbReference>
<dbReference type="EMBL" id="SBIQ01000073">
    <property type="protein sequence ID" value="KAF7683570.1"/>
    <property type="molecule type" value="Genomic_DNA"/>
</dbReference>
<dbReference type="InterPro" id="IPR013083">
    <property type="entry name" value="Znf_RING/FYVE/PHD"/>
</dbReference>
<keyword evidence="2 4" id="KW-0863">Zinc-finger</keyword>
<evidence type="ECO:0000256" key="1">
    <source>
        <dbReference type="ARBA" id="ARBA00022723"/>
    </source>
</evidence>
<evidence type="ECO:0000256" key="4">
    <source>
        <dbReference type="PROSITE-ProRule" id="PRU00175"/>
    </source>
</evidence>
<dbReference type="InterPro" id="IPR001841">
    <property type="entry name" value="Znf_RING"/>
</dbReference>
<dbReference type="Gene3D" id="3.30.40.10">
    <property type="entry name" value="Zinc/RING finger domain, C3HC4 (zinc finger)"/>
    <property type="match status" value="1"/>
</dbReference>
<evidence type="ECO:0000256" key="5">
    <source>
        <dbReference type="SAM" id="MobiDB-lite"/>
    </source>
</evidence>
<comment type="caution">
    <text evidence="7">The sequence shown here is derived from an EMBL/GenBank/DDBJ whole genome shotgun (WGS) entry which is preliminary data.</text>
</comment>
<dbReference type="CDD" id="cd16454">
    <property type="entry name" value="RING-H2_PA-TM-RING"/>
    <property type="match status" value="1"/>
</dbReference>
<evidence type="ECO:0000256" key="3">
    <source>
        <dbReference type="ARBA" id="ARBA00022833"/>
    </source>
</evidence>
<dbReference type="Proteomes" id="UP001516464">
    <property type="component" value="Unassembled WGS sequence"/>
</dbReference>
<dbReference type="PANTHER" id="PTHR22763">
    <property type="entry name" value="RING ZINC FINGER PROTEIN"/>
    <property type="match status" value="1"/>
</dbReference>
<proteinExistence type="predicted"/>
<dbReference type="SUPFAM" id="SSF57850">
    <property type="entry name" value="RING/U-box"/>
    <property type="match status" value="1"/>
</dbReference>
<dbReference type="SMART" id="SM00184">
    <property type="entry name" value="RING"/>
    <property type="match status" value="1"/>
</dbReference>
<feature type="compositionally biased region" description="Low complexity" evidence="5">
    <location>
        <begin position="1"/>
        <end position="14"/>
    </location>
</feature>
<keyword evidence="3" id="KW-0862">Zinc</keyword>
<feature type="region of interest" description="Disordered" evidence="5">
    <location>
        <begin position="1"/>
        <end position="28"/>
    </location>
</feature>
<keyword evidence="8" id="KW-1185">Reference proteome</keyword>
<dbReference type="PROSITE" id="PS50089">
    <property type="entry name" value="ZF_RING_2"/>
    <property type="match status" value="1"/>
</dbReference>
<evidence type="ECO:0000256" key="2">
    <source>
        <dbReference type="ARBA" id="ARBA00022771"/>
    </source>
</evidence>
<protein>
    <submittedName>
        <fullName evidence="7">E3 ubiquitin-protein ligase</fullName>
    </submittedName>
</protein>